<dbReference type="FunFam" id="3.90.79.10:FF:000068">
    <property type="entry name" value="NUDIX family hydrolase, putative"/>
    <property type="match status" value="1"/>
</dbReference>
<comment type="cofactor">
    <cofactor evidence="1">
        <name>Mg(2+)</name>
        <dbReference type="ChEBI" id="CHEBI:18420"/>
    </cofactor>
</comment>
<gene>
    <name evidence="4" type="ORF">BDEG_24885</name>
</gene>
<sequence length="277" mass="30880">MFIQLGKWRVPLTAKYEALRPQLTLVQAFKPFQEWVQRLGHQLDTTSTGKQLVVHGVQITDVDYFGKGRIGFVKFHADIRWADHADGVPVPGIVFCRGGAVAILLIVRPIESESEPTREPQEWAVLTVQPRLPIGLLQETALPAGMLDGDSNFSGVAAKELQEECGITLASSDLIDLTNYKLLDDDACASDCSVDRVEDGLYPSAGGCDEQIRLFLCEKQMPMEQIQALQGREAGLRSEGERIQVRLVPLQDLWRSTRDMKALAALALYQQQRKHEL</sequence>
<dbReference type="eggNOG" id="KOG3041">
    <property type="taxonomic scope" value="Eukaryota"/>
</dbReference>
<reference evidence="4 5" key="2">
    <citation type="submission" date="2016-05" db="EMBL/GenBank/DDBJ databases">
        <title>Lineage-specific infection strategies underlie the spectrum of fungal disease in amphibians.</title>
        <authorList>
            <person name="Cuomo C.A."/>
            <person name="Farrer R.A."/>
            <person name="James T."/>
            <person name="Longcore J."/>
            <person name="Birren B."/>
        </authorList>
    </citation>
    <scope>NUCLEOTIDE SEQUENCE [LARGE SCALE GENOMIC DNA]</scope>
    <source>
        <strain evidence="4 5">JEL423</strain>
    </source>
</reference>
<dbReference type="Proteomes" id="UP000077115">
    <property type="component" value="Unassembled WGS sequence"/>
</dbReference>
<dbReference type="PROSITE" id="PS51462">
    <property type="entry name" value="NUDIX"/>
    <property type="match status" value="1"/>
</dbReference>
<dbReference type="GO" id="GO:0006753">
    <property type="term" value="P:nucleoside phosphate metabolic process"/>
    <property type="evidence" value="ECO:0007669"/>
    <property type="project" value="TreeGrafter"/>
</dbReference>
<name>A0A177WMD4_BATDL</name>
<dbReference type="OrthoDB" id="10249920at2759"/>
<dbReference type="InterPro" id="IPR000086">
    <property type="entry name" value="NUDIX_hydrolase_dom"/>
</dbReference>
<dbReference type="GO" id="GO:0019693">
    <property type="term" value="P:ribose phosphate metabolic process"/>
    <property type="evidence" value="ECO:0007669"/>
    <property type="project" value="TreeGrafter"/>
</dbReference>
<dbReference type="PANTHER" id="PTHR11839:SF18">
    <property type="entry name" value="NUDIX HYDROLASE DOMAIN-CONTAINING PROTEIN"/>
    <property type="match status" value="1"/>
</dbReference>
<dbReference type="GO" id="GO:0080042">
    <property type="term" value="F:ADP-glucose pyrophosphohydrolase activity"/>
    <property type="evidence" value="ECO:0007669"/>
    <property type="project" value="TreeGrafter"/>
</dbReference>
<dbReference type="AlphaFoldDB" id="A0A177WMD4"/>
<keyword evidence="2" id="KW-0378">Hydrolase</keyword>
<evidence type="ECO:0000259" key="3">
    <source>
        <dbReference type="PROSITE" id="PS51462"/>
    </source>
</evidence>
<dbReference type="SUPFAM" id="SSF55811">
    <property type="entry name" value="Nudix"/>
    <property type="match status" value="1"/>
</dbReference>
<reference evidence="4 5" key="1">
    <citation type="submission" date="2006-10" db="EMBL/GenBank/DDBJ databases">
        <title>The Genome Sequence of Batrachochytrium dendrobatidis JEL423.</title>
        <authorList>
            <consortium name="The Broad Institute Genome Sequencing Platform"/>
            <person name="Birren B."/>
            <person name="Lander E."/>
            <person name="Galagan J."/>
            <person name="Cuomo C."/>
            <person name="Devon K."/>
            <person name="Jaffe D."/>
            <person name="Butler J."/>
            <person name="Alvarez P."/>
            <person name="Gnerre S."/>
            <person name="Grabherr M."/>
            <person name="Kleber M."/>
            <person name="Mauceli E."/>
            <person name="Brockman W."/>
            <person name="Young S."/>
            <person name="LaButti K."/>
            <person name="Sykes S."/>
            <person name="DeCaprio D."/>
            <person name="Crawford M."/>
            <person name="Koehrsen M."/>
            <person name="Engels R."/>
            <person name="Montgomery P."/>
            <person name="Pearson M."/>
            <person name="Howarth C."/>
            <person name="Larson L."/>
            <person name="White J."/>
            <person name="O'Leary S."/>
            <person name="Kodira C."/>
            <person name="Zeng Q."/>
            <person name="Yandava C."/>
            <person name="Alvarado L."/>
            <person name="Longcore J."/>
            <person name="James T."/>
        </authorList>
    </citation>
    <scope>NUCLEOTIDE SEQUENCE [LARGE SCALE GENOMIC DNA]</scope>
    <source>
        <strain evidence="4 5">JEL423</strain>
    </source>
</reference>
<dbReference type="InterPro" id="IPR015797">
    <property type="entry name" value="NUDIX_hydrolase-like_dom_sf"/>
</dbReference>
<dbReference type="EMBL" id="DS022305">
    <property type="protein sequence ID" value="OAJ41253.1"/>
    <property type="molecule type" value="Genomic_DNA"/>
</dbReference>
<protein>
    <recommendedName>
        <fullName evidence="3">Nudix hydrolase domain-containing protein</fullName>
    </recommendedName>
</protein>
<dbReference type="Gene3D" id="3.90.79.10">
    <property type="entry name" value="Nucleoside Triphosphate Pyrophosphohydrolase"/>
    <property type="match status" value="1"/>
</dbReference>
<dbReference type="VEuPathDB" id="FungiDB:BDEG_24885"/>
<dbReference type="CDD" id="cd03424">
    <property type="entry name" value="NUDIX_ADPRase_Nudt5_UGPPase_Nudt14"/>
    <property type="match status" value="1"/>
</dbReference>
<dbReference type="PANTHER" id="PTHR11839">
    <property type="entry name" value="UDP/ADP-SUGAR PYROPHOSPHATASE"/>
    <property type="match status" value="1"/>
</dbReference>
<dbReference type="STRING" id="403673.A0A177WMD4"/>
<evidence type="ECO:0000313" key="5">
    <source>
        <dbReference type="Proteomes" id="UP000077115"/>
    </source>
</evidence>
<accession>A0A177WMD4</accession>
<evidence type="ECO:0000313" key="4">
    <source>
        <dbReference type="EMBL" id="OAJ41253.1"/>
    </source>
</evidence>
<proteinExistence type="predicted"/>
<organism evidence="4 5">
    <name type="scientific">Batrachochytrium dendrobatidis (strain JEL423)</name>
    <dbReference type="NCBI Taxonomy" id="403673"/>
    <lineage>
        <taxon>Eukaryota</taxon>
        <taxon>Fungi</taxon>
        <taxon>Fungi incertae sedis</taxon>
        <taxon>Chytridiomycota</taxon>
        <taxon>Chytridiomycota incertae sedis</taxon>
        <taxon>Chytridiomycetes</taxon>
        <taxon>Rhizophydiales</taxon>
        <taxon>Rhizophydiales incertae sedis</taxon>
        <taxon>Batrachochytrium</taxon>
    </lineage>
</organism>
<feature type="domain" description="Nudix hydrolase" evidence="3">
    <location>
        <begin position="96"/>
        <end position="270"/>
    </location>
</feature>
<dbReference type="GO" id="GO:0080041">
    <property type="term" value="F:ADP-ribose pyrophosphohydrolase activity"/>
    <property type="evidence" value="ECO:0007669"/>
    <property type="project" value="TreeGrafter"/>
</dbReference>
<evidence type="ECO:0000256" key="2">
    <source>
        <dbReference type="ARBA" id="ARBA00022801"/>
    </source>
</evidence>
<evidence type="ECO:0000256" key="1">
    <source>
        <dbReference type="ARBA" id="ARBA00001946"/>
    </source>
</evidence>